<keyword evidence="5" id="KW-1133">Transmembrane helix</keyword>
<evidence type="ECO:0000313" key="10">
    <source>
        <dbReference type="Proteomes" id="UP000295192"/>
    </source>
</evidence>
<keyword evidence="6 8" id="KW-0496">Mitochondrion</keyword>
<dbReference type="GO" id="GO:0061617">
    <property type="term" value="C:MICOS complex"/>
    <property type="evidence" value="ECO:0007669"/>
    <property type="project" value="UniProtKB-UniRule"/>
</dbReference>
<dbReference type="GO" id="GO:0042407">
    <property type="term" value="P:cristae formation"/>
    <property type="evidence" value="ECO:0007669"/>
    <property type="project" value="TreeGrafter"/>
</dbReference>
<evidence type="ECO:0000256" key="4">
    <source>
        <dbReference type="ARBA" id="ARBA00022792"/>
    </source>
</evidence>
<dbReference type="GO" id="GO:0044284">
    <property type="term" value="C:mitochondrial crista junction"/>
    <property type="evidence" value="ECO:0007669"/>
    <property type="project" value="TreeGrafter"/>
</dbReference>
<name>A0A484BI34_DRONA</name>
<comment type="subcellular location">
    <subcellularLocation>
        <location evidence="1 8">Mitochondrion inner membrane</location>
        <topology evidence="1 8">Single-pass membrane protein</topology>
    </subcellularLocation>
</comment>
<keyword evidence="3" id="KW-0812">Transmembrane</keyword>
<protein>
    <recommendedName>
        <fullName evidence="8">MICOS complex subunit MIC13</fullName>
    </recommendedName>
</protein>
<evidence type="ECO:0000256" key="6">
    <source>
        <dbReference type="ARBA" id="ARBA00023128"/>
    </source>
</evidence>
<organism evidence="9 10">
    <name type="scientific">Drosophila navojoa</name>
    <name type="common">Fruit fly</name>
    <dbReference type="NCBI Taxonomy" id="7232"/>
    <lineage>
        <taxon>Eukaryota</taxon>
        <taxon>Metazoa</taxon>
        <taxon>Ecdysozoa</taxon>
        <taxon>Arthropoda</taxon>
        <taxon>Hexapoda</taxon>
        <taxon>Insecta</taxon>
        <taxon>Pterygota</taxon>
        <taxon>Neoptera</taxon>
        <taxon>Endopterygota</taxon>
        <taxon>Diptera</taxon>
        <taxon>Brachycera</taxon>
        <taxon>Muscomorpha</taxon>
        <taxon>Ephydroidea</taxon>
        <taxon>Drosophilidae</taxon>
        <taxon>Drosophila</taxon>
    </lineage>
</organism>
<evidence type="ECO:0000256" key="2">
    <source>
        <dbReference type="ARBA" id="ARBA00006771"/>
    </source>
</evidence>
<dbReference type="Proteomes" id="UP000295192">
    <property type="component" value="Unassembled WGS sequence"/>
</dbReference>
<keyword evidence="7" id="KW-0472">Membrane</keyword>
<keyword evidence="10" id="KW-1185">Reference proteome</keyword>
<evidence type="ECO:0000256" key="7">
    <source>
        <dbReference type="ARBA" id="ARBA00023136"/>
    </source>
</evidence>
<accession>A0A484BI34</accession>
<dbReference type="InterPro" id="IPR026769">
    <property type="entry name" value="Mic13"/>
</dbReference>
<dbReference type="STRING" id="7232.A0A484BI34"/>
<comment type="caution">
    <text evidence="9">The sequence shown here is derived from an EMBL/GenBank/DDBJ whole genome shotgun (WGS) entry which is preliminary data.</text>
</comment>
<evidence type="ECO:0000256" key="3">
    <source>
        <dbReference type="ARBA" id="ARBA00022692"/>
    </source>
</evidence>
<comment type="function">
    <text evidence="8">Component of the MICOS complex, a large protein complex of the mitochondrial inner membrane that plays crucial roles in the maintenance of crista junctions, inner membrane architecture, and formation of contact sites to the outer membrane.</text>
</comment>
<dbReference type="Pfam" id="PF15884">
    <property type="entry name" value="QIL1"/>
    <property type="match status" value="1"/>
</dbReference>
<evidence type="ECO:0000256" key="5">
    <source>
        <dbReference type="ARBA" id="ARBA00022989"/>
    </source>
</evidence>
<evidence type="ECO:0000256" key="8">
    <source>
        <dbReference type="RuleBase" id="RU363009"/>
    </source>
</evidence>
<dbReference type="EMBL" id="LSRL02000043">
    <property type="protein sequence ID" value="TDG47465.1"/>
    <property type="molecule type" value="Genomic_DNA"/>
</dbReference>
<evidence type="ECO:0000256" key="1">
    <source>
        <dbReference type="ARBA" id="ARBA00004434"/>
    </source>
</evidence>
<dbReference type="OMA" id="FIHMLPC"/>
<dbReference type="KEGG" id="dnv:108652198"/>
<dbReference type="PANTHER" id="PTHR31816:SF3">
    <property type="entry name" value="MICOS COMPLEX SUBUNIT MIC13"/>
    <property type="match status" value="1"/>
</dbReference>
<proteinExistence type="inferred from homology"/>
<dbReference type="AlphaFoldDB" id="A0A484BI34"/>
<gene>
    <name evidence="9" type="ORF">AWZ03_006057</name>
</gene>
<comment type="similarity">
    <text evidence="2 8">Belongs to the MICOS complex subunit Mic13 family.</text>
</comment>
<comment type="subunit">
    <text evidence="8">Component of the mitochondrial contact site and cristae organizing system (MICOS) complex.</text>
</comment>
<reference evidence="9 10" key="1">
    <citation type="journal article" date="2019" name="J. Hered.">
        <title>An Improved Genome Assembly for Drosophila navojoa, the Basal Species in the mojavensis Cluster.</title>
        <authorList>
            <person name="Vanderlinde T."/>
            <person name="Dupim E.G."/>
            <person name="Nazario-Yepiz N.O."/>
            <person name="Carvalho A.B."/>
        </authorList>
    </citation>
    <scope>NUCLEOTIDE SEQUENCE [LARGE SCALE GENOMIC DNA]</scope>
    <source>
        <strain evidence="9">Navoj_Jal97</strain>
        <tissue evidence="9">Whole organism</tissue>
    </source>
</reference>
<sequence>MVIGLLIRGGLVAGAVYYTRRAGVWGNTEQTDKLYNDVKDQLRPYVQKAKKQLPFELPQLPRVGEMRFLAKHYYNEGVKSSFRFVHMLPCYAGRGLKKAKDTFEEFAKSPAIAASEHQQQVQPASK</sequence>
<dbReference type="PANTHER" id="PTHR31816">
    <property type="entry name" value="MICOS COMPLEX SUBUNIT MIC13"/>
    <property type="match status" value="1"/>
</dbReference>
<evidence type="ECO:0000313" key="9">
    <source>
        <dbReference type="EMBL" id="TDG47465.1"/>
    </source>
</evidence>
<dbReference type="OrthoDB" id="5948578at2759"/>
<keyword evidence="4 8" id="KW-0999">Mitochondrion inner membrane</keyword>